<protein>
    <recommendedName>
        <fullName evidence="4">Secreted peptide</fullName>
    </recommendedName>
</protein>
<dbReference type="EMBL" id="LSYV01000060">
    <property type="protein sequence ID" value="KXZ45055.1"/>
    <property type="molecule type" value="Genomic_DNA"/>
</dbReference>
<evidence type="ECO:0000313" key="2">
    <source>
        <dbReference type="EMBL" id="KXZ45055.1"/>
    </source>
</evidence>
<gene>
    <name evidence="2" type="ORF">GPECTOR_59g664</name>
</gene>
<feature type="signal peptide" evidence="1">
    <location>
        <begin position="1"/>
        <end position="23"/>
    </location>
</feature>
<keyword evidence="3" id="KW-1185">Reference proteome</keyword>
<organism evidence="2 3">
    <name type="scientific">Gonium pectorale</name>
    <name type="common">Green alga</name>
    <dbReference type="NCBI Taxonomy" id="33097"/>
    <lineage>
        <taxon>Eukaryota</taxon>
        <taxon>Viridiplantae</taxon>
        <taxon>Chlorophyta</taxon>
        <taxon>core chlorophytes</taxon>
        <taxon>Chlorophyceae</taxon>
        <taxon>CS clade</taxon>
        <taxon>Chlamydomonadales</taxon>
        <taxon>Volvocaceae</taxon>
        <taxon>Gonium</taxon>
    </lineage>
</organism>
<keyword evidence="1" id="KW-0732">Signal</keyword>
<sequence length="71" mass="7211">MLLLPLSLVVSLLPLTLVVPVAAAAGVGRQGGAPPPAPFSGVFVVTAGGPPNKIIMVCRRQRHSYNVAVAP</sequence>
<evidence type="ECO:0000313" key="3">
    <source>
        <dbReference type="Proteomes" id="UP000075714"/>
    </source>
</evidence>
<evidence type="ECO:0000256" key="1">
    <source>
        <dbReference type="SAM" id="SignalP"/>
    </source>
</evidence>
<evidence type="ECO:0008006" key="4">
    <source>
        <dbReference type="Google" id="ProtNLM"/>
    </source>
</evidence>
<proteinExistence type="predicted"/>
<comment type="caution">
    <text evidence="2">The sequence shown here is derived from an EMBL/GenBank/DDBJ whole genome shotgun (WGS) entry which is preliminary data.</text>
</comment>
<accession>A0A150G6A0</accession>
<dbReference type="AlphaFoldDB" id="A0A150G6A0"/>
<feature type="chain" id="PRO_5007561887" description="Secreted peptide" evidence="1">
    <location>
        <begin position="24"/>
        <end position="71"/>
    </location>
</feature>
<name>A0A150G6A0_GONPE</name>
<dbReference type="Proteomes" id="UP000075714">
    <property type="component" value="Unassembled WGS sequence"/>
</dbReference>
<reference evidence="3" key="1">
    <citation type="journal article" date="2016" name="Nat. Commun.">
        <title>The Gonium pectorale genome demonstrates co-option of cell cycle regulation during the evolution of multicellularity.</title>
        <authorList>
            <person name="Hanschen E.R."/>
            <person name="Marriage T.N."/>
            <person name="Ferris P.J."/>
            <person name="Hamaji T."/>
            <person name="Toyoda A."/>
            <person name="Fujiyama A."/>
            <person name="Neme R."/>
            <person name="Noguchi H."/>
            <person name="Minakuchi Y."/>
            <person name="Suzuki M."/>
            <person name="Kawai-Toyooka H."/>
            <person name="Smith D.R."/>
            <person name="Sparks H."/>
            <person name="Anderson J."/>
            <person name="Bakaric R."/>
            <person name="Luria V."/>
            <person name="Karger A."/>
            <person name="Kirschner M.W."/>
            <person name="Durand P.M."/>
            <person name="Michod R.E."/>
            <person name="Nozaki H."/>
            <person name="Olson B.J."/>
        </authorList>
    </citation>
    <scope>NUCLEOTIDE SEQUENCE [LARGE SCALE GENOMIC DNA]</scope>
    <source>
        <strain evidence="3">NIES-2863</strain>
    </source>
</reference>